<gene>
    <name evidence="2" type="ORF">CDA63_19180</name>
</gene>
<dbReference type="Proteomes" id="UP000197277">
    <property type="component" value="Unassembled WGS sequence"/>
</dbReference>
<protein>
    <recommendedName>
        <fullName evidence="1">PA14 domain-containing protein</fullName>
    </recommendedName>
</protein>
<organism evidence="2 3">
    <name type="scientific">Hymenobacter amundsenii</name>
    <dbReference type="NCBI Taxonomy" id="2006685"/>
    <lineage>
        <taxon>Bacteria</taxon>
        <taxon>Pseudomonadati</taxon>
        <taxon>Bacteroidota</taxon>
        <taxon>Cytophagia</taxon>
        <taxon>Cytophagales</taxon>
        <taxon>Hymenobacteraceae</taxon>
        <taxon>Hymenobacter</taxon>
    </lineage>
</organism>
<dbReference type="InterPro" id="IPR037524">
    <property type="entry name" value="PA14/GLEYA"/>
</dbReference>
<dbReference type="OrthoDB" id="611024at2"/>
<dbReference type="PROSITE" id="PS50231">
    <property type="entry name" value="RICIN_B_LECTIN"/>
    <property type="match status" value="1"/>
</dbReference>
<keyword evidence="3" id="KW-1185">Reference proteome</keyword>
<dbReference type="SUPFAM" id="SSF56988">
    <property type="entry name" value="Anthrax protective antigen"/>
    <property type="match status" value="1"/>
</dbReference>
<sequence length="510" mass="53551">MRRLFICSALGLGLIPQLPAAVALPFSAVVLAAPISRQPAQGWGTGLSAAYFSNGSLAGAPALKRQDAVIDFRWGKGAPAPGLPADNFSARWEGLIRASATGRYRFVATTTDEVRLWVNGRMLLDTWNGNKAGGQDDGGISLAAGEKATIKLEYNHAAGTAGLRLQWIAPGQGPQVVPMENLYPLGSPTTPDPEGPPPAALADVQPAAPAVATKAPKAAPAAKAVPVAAAPAPTPAPAKSPVRPTEEVVPSGDLSGLYTIVARSTGKPLAIDQGRPATLSEQLAMANAPAAPAPQWRLEPSGGGLYRLVVPGNNKVLEVLGSSTSNGAALSLWTYYSGYNQQWKVEPTDDGYFKLISKNGRNKAVTDKDTLDGGIQQWRYSGKENQQWKLVPAKAAEEPVLAGANTARKVGDNSMSVYPNPSNGVMQMAYSLEESKPLGWVLYNQNGVAVRVSDYRKQPAGSHHQTLNFTGLPAGDYYLSLTVGAANTRQLVSIRRPSADVPEVGATSPK</sequence>
<evidence type="ECO:0000313" key="3">
    <source>
        <dbReference type="Proteomes" id="UP000197277"/>
    </source>
</evidence>
<dbReference type="InterPro" id="IPR011658">
    <property type="entry name" value="PA14_dom"/>
</dbReference>
<dbReference type="Pfam" id="PF14200">
    <property type="entry name" value="RicinB_lectin_2"/>
    <property type="match status" value="2"/>
</dbReference>
<evidence type="ECO:0000313" key="2">
    <source>
        <dbReference type="EMBL" id="OWP61490.1"/>
    </source>
</evidence>
<dbReference type="AlphaFoldDB" id="A0A246FG30"/>
<dbReference type="Pfam" id="PF18962">
    <property type="entry name" value="Por_Secre_tail"/>
    <property type="match status" value="1"/>
</dbReference>
<accession>A0A246FG30</accession>
<evidence type="ECO:0000259" key="1">
    <source>
        <dbReference type="PROSITE" id="PS51820"/>
    </source>
</evidence>
<dbReference type="Pfam" id="PF07691">
    <property type="entry name" value="PA14"/>
    <property type="match status" value="1"/>
</dbReference>
<dbReference type="Gene3D" id="3.90.182.10">
    <property type="entry name" value="Toxin - Anthrax Protective Antigen,domain 1"/>
    <property type="match status" value="1"/>
</dbReference>
<dbReference type="PROSITE" id="PS51820">
    <property type="entry name" value="PA14"/>
    <property type="match status" value="1"/>
</dbReference>
<comment type="caution">
    <text evidence="2">The sequence shown here is derived from an EMBL/GenBank/DDBJ whole genome shotgun (WGS) entry which is preliminary data.</text>
</comment>
<dbReference type="RefSeq" id="WP_088466070.1">
    <property type="nucleotide sequence ID" value="NZ_NIRR01000061.1"/>
</dbReference>
<dbReference type="EMBL" id="NIRR01000061">
    <property type="protein sequence ID" value="OWP61490.1"/>
    <property type="molecule type" value="Genomic_DNA"/>
</dbReference>
<dbReference type="InterPro" id="IPR035992">
    <property type="entry name" value="Ricin_B-like_lectins"/>
</dbReference>
<dbReference type="SUPFAM" id="SSF50370">
    <property type="entry name" value="Ricin B-like lectins"/>
    <property type="match status" value="1"/>
</dbReference>
<reference evidence="2 3" key="1">
    <citation type="submission" date="2017-06" db="EMBL/GenBank/DDBJ databases">
        <title>Hymenobacter amundsenii sp. nov. isolated from regoliths in Antarctica.</title>
        <authorList>
            <person name="Sedlacek I."/>
            <person name="Kralova S."/>
            <person name="Pantucek R."/>
            <person name="Svec P."/>
            <person name="Holochova P."/>
            <person name="Stankova E."/>
            <person name="Vrbovska V."/>
            <person name="Busse H.-J."/>
        </authorList>
    </citation>
    <scope>NUCLEOTIDE SEQUENCE [LARGE SCALE GENOMIC DNA]</scope>
    <source>
        <strain evidence="2 3">CCM 8682</strain>
    </source>
</reference>
<dbReference type="InterPro" id="IPR026444">
    <property type="entry name" value="Secre_tail"/>
</dbReference>
<dbReference type="InterPro" id="IPR000772">
    <property type="entry name" value="Ricin_B_lectin"/>
</dbReference>
<dbReference type="SMART" id="SM00758">
    <property type="entry name" value="PA14"/>
    <property type="match status" value="1"/>
</dbReference>
<dbReference type="NCBIfam" id="TIGR04183">
    <property type="entry name" value="Por_Secre_tail"/>
    <property type="match status" value="1"/>
</dbReference>
<proteinExistence type="predicted"/>
<name>A0A246FG30_9BACT</name>
<dbReference type="Gene3D" id="2.80.10.50">
    <property type="match status" value="2"/>
</dbReference>
<feature type="domain" description="PA14" evidence="1">
    <location>
        <begin position="42"/>
        <end position="181"/>
    </location>
</feature>